<keyword evidence="2" id="KW-0805">Transcription regulation</keyword>
<evidence type="ECO:0000256" key="1">
    <source>
        <dbReference type="ARBA" id="ARBA00010641"/>
    </source>
</evidence>
<evidence type="ECO:0000313" key="8">
    <source>
        <dbReference type="Proteomes" id="UP000637359"/>
    </source>
</evidence>
<dbReference type="CDD" id="cd06171">
    <property type="entry name" value="Sigma70_r4"/>
    <property type="match status" value="1"/>
</dbReference>
<name>A0A923L770_9BACI</name>
<dbReference type="Gene3D" id="1.10.1740.10">
    <property type="match status" value="1"/>
</dbReference>
<dbReference type="PANTHER" id="PTHR43133:SF60">
    <property type="entry name" value="RNA POLYMERASE SIGMA FACTOR SIGV"/>
    <property type="match status" value="1"/>
</dbReference>
<dbReference type="RefSeq" id="WP_186870508.1">
    <property type="nucleotide sequence ID" value="NZ_JACOOL010000010.1"/>
</dbReference>
<protein>
    <submittedName>
        <fullName evidence="7">Sigma-70 family RNA polymerase sigma factor</fullName>
    </submittedName>
</protein>
<feature type="domain" description="RNA polymerase sigma-70 region 2" evidence="5">
    <location>
        <begin position="18"/>
        <end position="84"/>
    </location>
</feature>
<sequence length="192" mass="23038">MHLVDRLKDKQESALIELMNQYGDYLVRTAYLLLKDHQTAEEAVQDTFVIAYEKIRQLEDPAKLKSWLTAIVMNCCRTRMRRWSWKNIILAFESDEIHEDETTLSPEEELMEWIWNANLSEAIHELDYKYREVITLFYFNEMKISEIAEYTKEKENTIKSRLKRARLKLKDILVKGEEFLEENESAIKRPTR</sequence>
<reference evidence="7" key="1">
    <citation type="submission" date="2020-08" db="EMBL/GenBank/DDBJ databases">
        <title>Genome public.</title>
        <authorList>
            <person name="Liu C."/>
            <person name="Sun Q."/>
        </authorList>
    </citation>
    <scope>NUCLEOTIDE SEQUENCE</scope>
    <source>
        <strain evidence="7">BX22</strain>
    </source>
</reference>
<dbReference type="InterPro" id="IPR039425">
    <property type="entry name" value="RNA_pol_sigma-70-like"/>
</dbReference>
<dbReference type="EMBL" id="JACOOL010000010">
    <property type="protein sequence ID" value="MBC5637797.1"/>
    <property type="molecule type" value="Genomic_DNA"/>
</dbReference>
<gene>
    <name evidence="7" type="ORF">H8S33_13355</name>
</gene>
<dbReference type="Pfam" id="PF08281">
    <property type="entry name" value="Sigma70_r4_2"/>
    <property type="match status" value="1"/>
</dbReference>
<dbReference type="NCBIfam" id="TIGR02937">
    <property type="entry name" value="sigma70-ECF"/>
    <property type="match status" value="1"/>
</dbReference>
<dbReference type="AlphaFoldDB" id="A0A923L770"/>
<proteinExistence type="inferred from homology"/>
<dbReference type="GO" id="GO:0016987">
    <property type="term" value="F:sigma factor activity"/>
    <property type="evidence" value="ECO:0007669"/>
    <property type="project" value="UniProtKB-KW"/>
</dbReference>
<keyword evidence="4" id="KW-0804">Transcription</keyword>
<dbReference type="InterPro" id="IPR014284">
    <property type="entry name" value="RNA_pol_sigma-70_dom"/>
</dbReference>
<dbReference type="PANTHER" id="PTHR43133">
    <property type="entry name" value="RNA POLYMERASE ECF-TYPE SIGMA FACTO"/>
    <property type="match status" value="1"/>
</dbReference>
<dbReference type="GO" id="GO:0003677">
    <property type="term" value="F:DNA binding"/>
    <property type="evidence" value="ECO:0007669"/>
    <property type="project" value="InterPro"/>
</dbReference>
<organism evidence="7 8">
    <name type="scientific">Ornithinibacillus hominis</name>
    <dbReference type="NCBI Taxonomy" id="2763055"/>
    <lineage>
        <taxon>Bacteria</taxon>
        <taxon>Bacillati</taxon>
        <taxon>Bacillota</taxon>
        <taxon>Bacilli</taxon>
        <taxon>Bacillales</taxon>
        <taxon>Bacillaceae</taxon>
        <taxon>Ornithinibacillus</taxon>
    </lineage>
</organism>
<dbReference type="InterPro" id="IPR007627">
    <property type="entry name" value="RNA_pol_sigma70_r2"/>
</dbReference>
<evidence type="ECO:0000313" key="7">
    <source>
        <dbReference type="EMBL" id="MBC5637797.1"/>
    </source>
</evidence>
<dbReference type="Pfam" id="PF04542">
    <property type="entry name" value="Sigma70_r2"/>
    <property type="match status" value="1"/>
</dbReference>
<dbReference type="Gene3D" id="1.10.10.10">
    <property type="entry name" value="Winged helix-like DNA-binding domain superfamily/Winged helix DNA-binding domain"/>
    <property type="match status" value="1"/>
</dbReference>
<evidence type="ECO:0000259" key="5">
    <source>
        <dbReference type="Pfam" id="PF04542"/>
    </source>
</evidence>
<evidence type="ECO:0000259" key="6">
    <source>
        <dbReference type="Pfam" id="PF08281"/>
    </source>
</evidence>
<keyword evidence="3" id="KW-0731">Sigma factor</keyword>
<comment type="caution">
    <text evidence="7">The sequence shown here is derived from an EMBL/GenBank/DDBJ whole genome shotgun (WGS) entry which is preliminary data.</text>
</comment>
<dbReference type="InterPro" id="IPR013325">
    <property type="entry name" value="RNA_pol_sigma_r2"/>
</dbReference>
<dbReference type="GO" id="GO:0006352">
    <property type="term" value="P:DNA-templated transcription initiation"/>
    <property type="evidence" value="ECO:0007669"/>
    <property type="project" value="InterPro"/>
</dbReference>
<evidence type="ECO:0000256" key="2">
    <source>
        <dbReference type="ARBA" id="ARBA00023015"/>
    </source>
</evidence>
<dbReference type="Proteomes" id="UP000637359">
    <property type="component" value="Unassembled WGS sequence"/>
</dbReference>
<evidence type="ECO:0000256" key="4">
    <source>
        <dbReference type="ARBA" id="ARBA00023163"/>
    </source>
</evidence>
<dbReference type="SUPFAM" id="SSF88946">
    <property type="entry name" value="Sigma2 domain of RNA polymerase sigma factors"/>
    <property type="match status" value="1"/>
</dbReference>
<comment type="similarity">
    <text evidence="1">Belongs to the sigma-70 factor family. ECF subfamily.</text>
</comment>
<keyword evidence="8" id="KW-1185">Reference proteome</keyword>
<evidence type="ECO:0000256" key="3">
    <source>
        <dbReference type="ARBA" id="ARBA00023082"/>
    </source>
</evidence>
<dbReference type="InterPro" id="IPR036388">
    <property type="entry name" value="WH-like_DNA-bd_sf"/>
</dbReference>
<feature type="domain" description="RNA polymerase sigma factor 70 region 4 type 2" evidence="6">
    <location>
        <begin position="118"/>
        <end position="169"/>
    </location>
</feature>
<accession>A0A923L770</accession>
<dbReference type="InterPro" id="IPR013324">
    <property type="entry name" value="RNA_pol_sigma_r3/r4-like"/>
</dbReference>
<dbReference type="SUPFAM" id="SSF88659">
    <property type="entry name" value="Sigma3 and sigma4 domains of RNA polymerase sigma factors"/>
    <property type="match status" value="1"/>
</dbReference>
<dbReference type="InterPro" id="IPR013249">
    <property type="entry name" value="RNA_pol_sigma70_r4_t2"/>
</dbReference>